<dbReference type="GO" id="GO:0006893">
    <property type="term" value="P:Golgi to plasma membrane transport"/>
    <property type="evidence" value="ECO:0007669"/>
    <property type="project" value="TreeGrafter"/>
</dbReference>
<dbReference type="GO" id="GO:0006887">
    <property type="term" value="P:exocytosis"/>
    <property type="evidence" value="ECO:0007669"/>
    <property type="project" value="UniProtKB-KW"/>
</dbReference>
<evidence type="ECO:0000256" key="2">
    <source>
        <dbReference type="ARBA" id="ARBA00022448"/>
    </source>
</evidence>
<gene>
    <name evidence="8" type="ORF">M0R45_034275</name>
</gene>
<comment type="similarity">
    <text evidence="1">Belongs to the SEC10 family.</text>
</comment>
<dbReference type="EMBL" id="JBEDUW010000007">
    <property type="protein sequence ID" value="KAK9910307.1"/>
    <property type="molecule type" value="Genomic_DNA"/>
</dbReference>
<dbReference type="InterPro" id="IPR048627">
    <property type="entry name" value="Sec10_HB"/>
</dbReference>
<evidence type="ECO:0000313" key="9">
    <source>
        <dbReference type="Proteomes" id="UP001457282"/>
    </source>
</evidence>
<evidence type="ECO:0000256" key="5">
    <source>
        <dbReference type="SAM" id="MobiDB-lite"/>
    </source>
</evidence>
<dbReference type="AlphaFoldDB" id="A0AAW1VQG4"/>
<dbReference type="Pfam" id="PF20667">
    <property type="entry name" value="Sec10_N"/>
    <property type="match status" value="1"/>
</dbReference>
<feature type="domain" description="Exocyst complex component Sec10 N-terminal" evidence="7">
    <location>
        <begin position="99"/>
        <end position="215"/>
    </location>
</feature>
<organism evidence="8 9">
    <name type="scientific">Rubus argutus</name>
    <name type="common">Southern blackberry</name>
    <dbReference type="NCBI Taxonomy" id="59490"/>
    <lineage>
        <taxon>Eukaryota</taxon>
        <taxon>Viridiplantae</taxon>
        <taxon>Streptophyta</taxon>
        <taxon>Embryophyta</taxon>
        <taxon>Tracheophyta</taxon>
        <taxon>Spermatophyta</taxon>
        <taxon>Magnoliopsida</taxon>
        <taxon>eudicotyledons</taxon>
        <taxon>Gunneridae</taxon>
        <taxon>Pentapetalae</taxon>
        <taxon>rosids</taxon>
        <taxon>fabids</taxon>
        <taxon>Rosales</taxon>
        <taxon>Rosaceae</taxon>
        <taxon>Rosoideae</taxon>
        <taxon>Rosoideae incertae sedis</taxon>
        <taxon>Rubus</taxon>
    </lineage>
</organism>
<dbReference type="GO" id="GO:0000145">
    <property type="term" value="C:exocyst"/>
    <property type="evidence" value="ECO:0007669"/>
    <property type="project" value="TreeGrafter"/>
</dbReference>
<proteinExistence type="inferred from homology"/>
<keyword evidence="2" id="KW-0813">Transport</keyword>
<dbReference type="PANTHER" id="PTHR12100:SF0">
    <property type="entry name" value="EXOCYST COMPLEX COMPONENT 5"/>
    <property type="match status" value="1"/>
</dbReference>
<accession>A0AAW1VQG4</accession>
<feature type="domain" description="Exocyst complex component Sec10-like alpha-helical bundle" evidence="6">
    <location>
        <begin position="221"/>
        <end position="828"/>
    </location>
</feature>
<dbReference type="InterPro" id="IPR048625">
    <property type="entry name" value="Sec10_N"/>
</dbReference>
<dbReference type="Proteomes" id="UP001457282">
    <property type="component" value="Unassembled WGS sequence"/>
</dbReference>
<name>A0AAW1VQG4_RUBAR</name>
<evidence type="ECO:0000313" key="8">
    <source>
        <dbReference type="EMBL" id="KAK9910307.1"/>
    </source>
</evidence>
<dbReference type="InterPro" id="IPR009976">
    <property type="entry name" value="Sec10-like"/>
</dbReference>
<keyword evidence="9" id="KW-1185">Reference proteome</keyword>
<evidence type="ECO:0000259" key="6">
    <source>
        <dbReference type="Pfam" id="PF07393"/>
    </source>
</evidence>
<keyword evidence="4" id="KW-0175">Coiled coil</keyword>
<evidence type="ECO:0000256" key="4">
    <source>
        <dbReference type="ARBA" id="ARBA00023054"/>
    </source>
</evidence>
<dbReference type="PANTHER" id="PTHR12100">
    <property type="entry name" value="SEC10"/>
    <property type="match status" value="1"/>
</dbReference>
<feature type="compositionally biased region" description="Polar residues" evidence="5">
    <location>
        <begin position="62"/>
        <end position="72"/>
    </location>
</feature>
<keyword evidence="3" id="KW-0268">Exocytosis</keyword>
<protein>
    <submittedName>
        <fullName evidence="8">Uncharacterized protein</fullName>
    </submittedName>
</protein>
<evidence type="ECO:0000256" key="3">
    <source>
        <dbReference type="ARBA" id="ARBA00022483"/>
    </source>
</evidence>
<dbReference type="Pfam" id="PF07393">
    <property type="entry name" value="Sec10_HB"/>
    <property type="match status" value="1"/>
</dbReference>
<sequence length="837" mass="91555">MKESRDGIKSNRHAKSSSVSSLPLILDVDDFKGEFSFDALFGNLVNELLPSFQEDETDSAEGHSNISGTDTMPNGHMRAPSDTARFAQGLSDPLFPEVDKILSLFKDSCKELVDLQTQIDGKLLNLKKDVSLQDSKHRKTLTELEKGVDGLFGSFARLDSRISSVGQTAAKIGDHLQSADAQRETASQSIELIKYLMEFNSSPGDLMELSPLFSDDSRVAEAAKIAQKLRAFAEEDIGRTVPSVMSNAAASRGLEVAVANLQEYCNELENRLLARFDAASQRRDLSTMAECAKILSQFNRGTSAMQHYVATRPMFIDVEVMNADTRLVLGDEGSQASPNNVSRGLSSLYKEITDTVRKEAATIMAVFPSPNEVMSILVQRVLEQRITALLDKLLVKPSLVNLPPMEEGGLLLYLRMLAVGYEKTQELARDLRAVGCGDLDVEGLTESLFSAHKDGYPEHEQASLKQLYQAKMAELRAESQQMSESSGTIGRSKGAAVASSHQLISVTVVTEFVRWNEEAITRCTLFSSQPPTLAANVKAVFTSLLDQVSQYITEGLERARDSLTEAASLRERYVLGTSMSRRVAAAAASAAEAAAAAGESSFRSFMVAVQRCGSSVAIVQQYFSNSISRLLLPVDGAHAASCEEMATAMSSAEGAAYKGLQQCIETVMAEVERLLSSEQKTTDYRSPEDGFAPDHRPTNACTRVVAYLSRVLESAFSALEGLNKQAFLTELGNRLHKGLLIHWQRFTFNPSGGLRLKRDITEYGEFVRSFNAPSVDEKFELLGIMANVFIVAPESLSTLFEGTPSIRKDAQRFIELRDDYKSAKLAAKLSSLWASSS</sequence>
<evidence type="ECO:0000256" key="1">
    <source>
        <dbReference type="ARBA" id="ARBA00006572"/>
    </source>
</evidence>
<evidence type="ECO:0000259" key="7">
    <source>
        <dbReference type="Pfam" id="PF20667"/>
    </source>
</evidence>
<feature type="region of interest" description="Disordered" evidence="5">
    <location>
        <begin position="54"/>
        <end position="81"/>
    </location>
</feature>
<comment type="caution">
    <text evidence="8">The sequence shown here is derived from an EMBL/GenBank/DDBJ whole genome shotgun (WGS) entry which is preliminary data.</text>
</comment>
<reference evidence="8 9" key="1">
    <citation type="journal article" date="2023" name="G3 (Bethesda)">
        <title>A chromosome-length genome assembly and annotation of blackberry (Rubus argutus, cv. 'Hillquist').</title>
        <authorList>
            <person name="Bruna T."/>
            <person name="Aryal R."/>
            <person name="Dudchenko O."/>
            <person name="Sargent D.J."/>
            <person name="Mead D."/>
            <person name="Buti M."/>
            <person name="Cavallini A."/>
            <person name="Hytonen T."/>
            <person name="Andres J."/>
            <person name="Pham M."/>
            <person name="Weisz D."/>
            <person name="Mascagni F."/>
            <person name="Usai G."/>
            <person name="Natali L."/>
            <person name="Bassil N."/>
            <person name="Fernandez G.E."/>
            <person name="Lomsadze A."/>
            <person name="Armour M."/>
            <person name="Olukolu B."/>
            <person name="Poorten T."/>
            <person name="Britton C."/>
            <person name="Davik J."/>
            <person name="Ashrafi H."/>
            <person name="Aiden E.L."/>
            <person name="Borodovsky M."/>
            <person name="Worthington M."/>
        </authorList>
    </citation>
    <scope>NUCLEOTIDE SEQUENCE [LARGE SCALE GENOMIC DNA]</scope>
    <source>
        <strain evidence="8">PI 553951</strain>
    </source>
</reference>